<name>A0A6V8MDB0_9BACT</name>
<dbReference type="InterPro" id="IPR029044">
    <property type="entry name" value="Nucleotide-diphossugar_trans"/>
</dbReference>
<proteinExistence type="inferred from homology"/>
<keyword evidence="4" id="KW-1185">Reference proteome</keyword>
<comment type="caution">
    <text evidence="3">The sequence shown here is derived from an EMBL/GenBank/DDBJ whole genome shotgun (WGS) entry which is preliminary data.</text>
</comment>
<evidence type="ECO:0000256" key="1">
    <source>
        <dbReference type="ARBA" id="ARBA00038494"/>
    </source>
</evidence>
<evidence type="ECO:0000313" key="3">
    <source>
        <dbReference type="EMBL" id="GFO57946.1"/>
    </source>
</evidence>
<feature type="domain" description="Glycosyltransferase 2-like" evidence="2">
    <location>
        <begin position="16"/>
        <end position="115"/>
    </location>
</feature>
<dbReference type="Pfam" id="PF00535">
    <property type="entry name" value="Glycos_transf_2"/>
    <property type="match status" value="1"/>
</dbReference>
<sequence>MSNSTSRKVPVTLLAVVYNEQARIRALLEQGTRWADEVLIADKGSDDGTLEICQEYGSSVRVVPLPFSPKGHENMVEIFSYPKHDWVFLVTASEIPTFNLVQEALQILEETRGDLDLIYVPRRMYSFGIHSARSPWSVCHYPFMVNRARARICNTIHVNFSPSNPKNTRMIPYREDCCVYHFTHPNAKQYLTDMMQYFEAEVTGSSDPTAKLKECLSHVASYQKRLRKDGDPLFGHYCAWLIYWLGTALYLWESQRDFDVPEYYSQLRKEVLEREWLAAEPQKGFLRRDPSTSGLSGRGISQDQAAVGIGPRSAALELFVSAASKGISLFKRLLR</sequence>
<accession>A0A6V8MDB0</accession>
<dbReference type="PANTHER" id="PTHR43630">
    <property type="entry name" value="POLY-BETA-1,6-N-ACETYL-D-GLUCOSAMINE SYNTHASE"/>
    <property type="match status" value="1"/>
</dbReference>
<dbReference type="AlphaFoldDB" id="A0A6V8MDB0"/>
<dbReference type="PANTHER" id="PTHR43630:SF2">
    <property type="entry name" value="GLYCOSYLTRANSFERASE"/>
    <property type="match status" value="1"/>
</dbReference>
<dbReference type="Gene3D" id="3.90.550.10">
    <property type="entry name" value="Spore Coat Polysaccharide Biosynthesis Protein SpsA, Chain A"/>
    <property type="match status" value="1"/>
</dbReference>
<reference evidence="4" key="1">
    <citation type="submission" date="2020-06" db="EMBL/GenBank/DDBJ databases">
        <title>Draft genomic sequence of Geomonas sp. Red330.</title>
        <authorList>
            <person name="Itoh H."/>
            <person name="Zhenxing X."/>
            <person name="Ushijima N."/>
            <person name="Masuda Y."/>
            <person name="Shiratori Y."/>
            <person name="Senoo K."/>
        </authorList>
    </citation>
    <scope>NUCLEOTIDE SEQUENCE [LARGE SCALE GENOMIC DNA]</scope>
    <source>
        <strain evidence="4">Red330</strain>
    </source>
</reference>
<evidence type="ECO:0000313" key="4">
    <source>
        <dbReference type="Proteomes" id="UP000556026"/>
    </source>
</evidence>
<dbReference type="Proteomes" id="UP000556026">
    <property type="component" value="Unassembled WGS sequence"/>
</dbReference>
<gene>
    <name evidence="3" type="ORF">GMST_02710</name>
</gene>
<dbReference type="InterPro" id="IPR001173">
    <property type="entry name" value="Glyco_trans_2-like"/>
</dbReference>
<evidence type="ECO:0000259" key="2">
    <source>
        <dbReference type="Pfam" id="PF00535"/>
    </source>
</evidence>
<dbReference type="SUPFAM" id="SSF53448">
    <property type="entry name" value="Nucleotide-diphospho-sugar transferases"/>
    <property type="match status" value="1"/>
</dbReference>
<organism evidence="3 4">
    <name type="scientific">Geomonas silvestris</name>
    <dbReference type="NCBI Taxonomy" id="2740184"/>
    <lineage>
        <taxon>Bacteria</taxon>
        <taxon>Pseudomonadati</taxon>
        <taxon>Thermodesulfobacteriota</taxon>
        <taxon>Desulfuromonadia</taxon>
        <taxon>Geobacterales</taxon>
        <taxon>Geobacteraceae</taxon>
        <taxon>Geomonas</taxon>
    </lineage>
</organism>
<protein>
    <recommendedName>
        <fullName evidence="2">Glycosyltransferase 2-like domain-containing protein</fullName>
    </recommendedName>
</protein>
<dbReference type="EMBL" id="BLXX01000001">
    <property type="protein sequence ID" value="GFO57946.1"/>
    <property type="molecule type" value="Genomic_DNA"/>
</dbReference>
<comment type="similarity">
    <text evidence="1">Belongs to the glycosyltransferase 2 family. WaaE/KdtX subfamily.</text>
</comment>